<dbReference type="AlphaFoldDB" id="A0A017SEZ4"/>
<dbReference type="RefSeq" id="XP_040639039.1">
    <property type="nucleotide sequence ID" value="XM_040781831.1"/>
</dbReference>
<evidence type="ECO:0000313" key="1">
    <source>
        <dbReference type="EMBL" id="EYE95351.1"/>
    </source>
</evidence>
<dbReference type="OrthoDB" id="538223at2759"/>
<sequence>MGYYQTTGHASQLDQTYGPVLNHLLARKSERDRLENLRDIIRAIILLATPFSVNSLAALMNMEPKEIDLKLEYLYSVRDMPVDSNTPVRMLHQSFRDYLRVIPQAAREQRPGQSFLG</sequence>
<evidence type="ECO:0000313" key="2">
    <source>
        <dbReference type="Proteomes" id="UP000019804"/>
    </source>
</evidence>
<dbReference type="HOGENOM" id="CLU_2084374_0_0_1"/>
<dbReference type="STRING" id="1388766.A0A017SEZ4"/>
<organism evidence="1 2">
    <name type="scientific">Aspergillus ruber (strain CBS 135680)</name>
    <dbReference type="NCBI Taxonomy" id="1388766"/>
    <lineage>
        <taxon>Eukaryota</taxon>
        <taxon>Fungi</taxon>
        <taxon>Dikarya</taxon>
        <taxon>Ascomycota</taxon>
        <taxon>Pezizomycotina</taxon>
        <taxon>Eurotiomycetes</taxon>
        <taxon>Eurotiomycetidae</taxon>
        <taxon>Eurotiales</taxon>
        <taxon>Aspergillaceae</taxon>
        <taxon>Aspergillus</taxon>
        <taxon>Aspergillus subgen. Aspergillus</taxon>
    </lineage>
</organism>
<accession>A0A017SEZ4</accession>
<protein>
    <submittedName>
        <fullName evidence="1">Uncharacterized protein</fullName>
    </submittedName>
</protein>
<dbReference type="EMBL" id="KK088422">
    <property type="protein sequence ID" value="EYE95351.1"/>
    <property type="molecule type" value="Genomic_DNA"/>
</dbReference>
<proteinExistence type="predicted"/>
<name>A0A017SEZ4_ASPRC</name>
<dbReference type="GeneID" id="63696955"/>
<dbReference type="Proteomes" id="UP000019804">
    <property type="component" value="Unassembled WGS sequence"/>
</dbReference>
<gene>
    <name evidence="1" type="ORF">EURHEDRAFT_412165</name>
</gene>
<keyword evidence="2" id="KW-1185">Reference proteome</keyword>
<reference evidence="2" key="1">
    <citation type="journal article" date="2014" name="Nat. Commun.">
        <title>Genomic adaptations of the halophilic Dead Sea filamentous fungus Eurotium rubrum.</title>
        <authorList>
            <person name="Kis-Papo T."/>
            <person name="Weig A.R."/>
            <person name="Riley R."/>
            <person name="Persoh D."/>
            <person name="Salamov A."/>
            <person name="Sun H."/>
            <person name="Lipzen A."/>
            <person name="Wasser S.P."/>
            <person name="Rambold G."/>
            <person name="Grigoriev I.V."/>
            <person name="Nevo E."/>
        </authorList>
    </citation>
    <scope>NUCLEOTIDE SEQUENCE [LARGE SCALE GENOMIC DNA]</scope>
    <source>
        <strain evidence="2">CBS 135680</strain>
    </source>
</reference>